<dbReference type="Proteomes" id="UP000061660">
    <property type="component" value="Chromosome"/>
</dbReference>
<dbReference type="AlphaFoldDB" id="A0A0U2INQ4"/>
<dbReference type="PANTHER" id="PTHR35789">
    <property type="entry name" value="SPORE GERMINATION PROTEIN B3"/>
    <property type="match status" value="1"/>
</dbReference>
<evidence type="ECO:0000256" key="3">
    <source>
        <dbReference type="ARBA" id="ARBA00022544"/>
    </source>
</evidence>
<dbReference type="Pfam" id="PF25198">
    <property type="entry name" value="Spore_GerAC_N"/>
    <property type="match status" value="1"/>
</dbReference>
<keyword evidence="4" id="KW-0732">Signal</keyword>
<evidence type="ECO:0000256" key="5">
    <source>
        <dbReference type="ARBA" id="ARBA00023136"/>
    </source>
</evidence>
<keyword evidence="5" id="KW-0472">Membrane</keyword>
<feature type="domain" description="Spore germination GerAC-like C-terminal" evidence="8">
    <location>
        <begin position="200"/>
        <end position="364"/>
    </location>
</feature>
<evidence type="ECO:0000259" key="9">
    <source>
        <dbReference type="Pfam" id="PF25198"/>
    </source>
</evidence>
<name>A0A0U2INQ4_9BACL</name>
<sequence length="375" mass="42210">MRISGGVFLIISILVLTGCWGRSELKDVGIVAAVGIDVKDENKFEATTQVVKPGEVKKNKSGAVLVNSTTGFTVFEAVRDLIIKGGKKQIWHHINAYIIGEEAAKTGVRPRIDFLARDHEPRFRMNVFVTKGKAKDLLNMKSNINPIPAAAMQLALEEQESLAKAPKVELHDFIQKLMEPYEDPYLPIIRNGKQNFEIFGTAVFKDDKMVGELNSKETRGMLRVVGEVQGGLQVVQYKPGNDEVPNYLSIEIKKSQSSMRSQVMDNKPKIIIEINETGFLGSITRPLELNDTTIKSIEQSYAQTVKKEVEHAIRKIQKELKANIFGFAGVINRQDKQYWKNHHQHWETIYPSIEVDVRVKTHLPKNGLINNNPGK</sequence>
<keyword evidence="7" id="KW-0449">Lipoprotein</keyword>
<evidence type="ECO:0000256" key="4">
    <source>
        <dbReference type="ARBA" id="ARBA00022729"/>
    </source>
</evidence>
<dbReference type="KEGG" id="pnp:IJ22_48210"/>
<dbReference type="RefSeq" id="WP_062410533.1">
    <property type="nucleotide sequence ID" value="NZ_CP013652.1"/>
</dbReference>
<dbReference type="STRING" id="162209.IJ22_48210"/>
<comment type="subcellular location">
    <subcellularLocation>
        <location evidence="1">Membrane</location>
        <topology evidence="1">Lipid-anchor</topology>
    </subcellularLocation>
</comment>
<dbReference type="EMBL" id="CP013652">
    <property type="protein sequence ID" value="ALS25083.1"/>
    <property type="molecule type" value="Genomic_DNA"/>
</dbReference>
<gene>
    <name evidence="10" type="ORF">IJ22_48210</name>
</gene>
<reference evidence="11" key="1">
    <citation type="submission" date="2015-12" db="EMBL/GenBank/DDBJ databases">
        <title>Complete genome sequences of two moderately thermophilic Paenibacillus species.</title>
        <authorList>
            <person name="Butler R.III."/>
            <person name="Wang J."/>
            <person name="Stark B.C."/>
            <person name="Pombert J.-F."/>
        </authorList>
    </citation>
    <scope>NUCLEOTIDE SEQUENCE [LARGE SCALE GENOMIC DNA]</scope>
    <source>
        <strain evidence="11">32O-Y</strain>
    </source>
</reference>
<dbReference type="PROSITE" id="PS51257">
    <property type="entry name" value="PROKAR_LIPOPROTEIN"/>
    <property type="match status" value="1"/>
</dbReference>
<evidence type="ECO:0000256" key="2">
    <source>
        <dbReference type="ARBA" id="ARBA00007886"/>
    </source>
</evidence>
<evidence type="ECO:0000313" key="10">
    <source>
        <dbReference type="EMBL" id="ALS25083.1"/>
    </source>
</evidence>
<dbReference type="InterPro" id="IPR046953">
    <property type="entry name" value="Spore_GerAC-like_C"/>
</dbReference>
<evidence type="ECO:0000259" key="8">
    <source>
        <dbReference type="Pfam" id="PF05504"/>
    </source>
</evidence>
<organism evidence="10 11">
    <name type="scientific">Paenibacillus naphthalenovorans</name>
    <dbReference type="NCBI Taxonomy" id="162209"/>
    <lineage>
        <taxon>Bacteria</taxon>
        <taxon>Bacillati</taxon>
        <taxon>Bacillota</taxon>
        <taxon>Bacilli</taxon>
        <taxon>Bacillales</taxon>
        <taxon>Paenibacillaceae</taxon>
        <taxon>Paenibacillus</taxon>
    </lineage>
</organism>
<evidence type="ECO:0000256" key="1">
    <source>
        <dbReference type="ARBA" id="ARBA00004635"/>
    </source>
</evidence>
<dbReference type="GO" id="GO:0009847">
    <property type="term" value="P:spore germination"/>
    <property type="evidence" value="ECO:0007669"/>
    <property type="project" value="InterPro"/>
</dbReference>
<evidence type="ECO:0000256" key="7">
    <source>
        <dbReference type="ARBA" id="ARBA00023288"/>
    </source>
</evidence>
<evidence type="ECO:0000313" key="11">
    <source>
        <dbReference type="Proteomes" id="UP000061660"/>
    </source>
</evidence>
<dbReference type="GO" id="GO:0016020">
    <property type="term" value="C:membrane"/>
    <property type="evidence" value="ECO:0007669"/>
    <property type="project" value="UniProtKB-SubCell"/>
</dbReference>
<proteinExistence type="inferred from homology"/>
<evidence type="ECO:0000256" key="6">
    <source>
        <dbReference type="ARBA" id="ARBA00023139"/>
    </source>
</evidence>
<dbReference type="InterPro" id="IPR008844">
    <property type="entry name" value="Spore_GerAC-like"/>
</dbReference>
<dbReference type="NCBIfam" id="TIGR02887">
    <property type="entry name" value="spore_ger_x_C"/>
    <property type="match status" value="1"/>
</dbReference>
<dbReference type="InterPro" id="IPR038501">
    <property type="entry name" value="Spore_GerAC_C_sf"/>
</dbReference>
<protein>
    <submittedName>
        <fullName evidence="10">Spore gernimation protein GerC</fullName>
    </submittedName>
</protein>
<keyword evidence="11" id="KW-1185">Reference proteome</keyword>
<keyword evidence="6" id="KW-0564">Palmitate</keyword>
<reference evidence="10 11" key="2">
    <citation type="journal article" date="2016" name="Genome Announc.">
        <title>Complete Genome Sequences of Two Interactive Moderate Thermophiles, Paenibacillus napthalenovorans 32O-Y and Paenibacillus sp. 32O-W.</title>
        <authorList>
            <person name="Butler R.R.III."/>
            <person name="Wang J."/>
            <person name="Stark B.C."/>
            <person name="Pombert J.F."/>
        </authorList>
    </citation>
    <scope>NUCLEOTIDE SEQUENCE [LARGE SCALE GENOMIC DNA]</scope>
    <source>
        <strain evidence="10 11">32O-Y</strain>
    </source>
</reference>
<dbReference type="InterPro" id="IPR057336">
    <property type="entry name" value="GerAC_N"/>
</dbReference>
<dbReference type="PANTHER" id="PTHR35789:SF1">
    <property type="entry name" value="SPORE GERMINATION PROTEIN B3"/>
    <property type="match status" value="1"/>
</dbReference>
<dbReference type="Gene3D" id="6.20.190.10">
    <property type="entry name" value="Nutrient germinant receptor protein C, domain 1"/>
    <property type="match status" value="1"/>
</dbReference>
<dbReference type="Gene3D" id="3.30.300.210">
    <property type="entry name" value="Nutrient germinant receptor protein C, domain 3"/>
    <property type="match status" value="1"/>
</dbReference>
<dbReference type="PATRIC" id="fig|162209.4.peg.5083"/>
<feature type="domain" description="Spore germination protein N-terminal" evidence="9">
    <location>
        <begin position="22"/>
        <end position="190"/>
    </location>
</feature>
<dbReference type="Pfam" id="PF05504">
    <property type="entry name" value="Spore_GerAC"/>
    <property type="match status" value="1"/>
</dbReference>
<keyword evidence="3" id="KW-0309">Germination</keyword>
<dbReference type="OrthoDB" id="2380468at2"/>
<comment type="similarity">
    <text evidence="2">Belongs to the GerABKC lipoprotein family.</text>
</comment>
<accession>A0A0U2INQ4</accession>